<comment type="caution">
    <text evidence="7">The sequence shown here is derived from an EMBL/GenBank/DDBJ whole genome shotgun (WGS) entry which is preliminary data.</text>
</comment>
<dbReference type="EMBL" id="AAHBYH010000018">
    <property type="protein sequence ID" value="EBU3913300.1"/>
    <property type="molecule type" value="Genomic_DNA"/>
</dbReference>
<dbReference type="AlphaFoldDB" id="A0A5V4Z6M5"/>
<accession>A0A5V4Z6M5</accession>
<reference evidence="7" key="1">
    <citation type="submission" date="2018-07" db="EMBL/GenBank/DDBJ databases">
        <authorList>
            <consortium name="PulseNet: The National Subtyping Network for Foodborne Disease Surveillance"/>
            <person name="Tarr C.L."/>
            <person name="Trees E."/>
            <person name="Katz L.S."/>
            <person name="Carleton-Romer H.A."/>
            <person name="Stroika S."/>
            <person name="Kucerova Z."/>
            <person name="Roache K.F."/>
            <person name="Sabol A.L."/>
            <person name="Besser J."/>
            <person name="Gerner-Smidt P."/>
        </authorList>
    </citation>
    <scope>NUCLEOTIDE SEQUENCE</scope>
    <source>
        <strain evidence="7">PNUSAS029138</strain>
    </source>
</reference>
<gene>
    <name evidence="6 7" type="primary">rdgC</name>
    <name evidence="7" type="ORF">CWK15_18075</name>
</gene>
<dbReference type="GO" id="GO:0043590">
    <property type="term" value="C:bacterial nucleoid"/>
    <property type="evidence" value="ECO:0007669"/>
    <property type="project" value="TreeGrafter"/>
</dbReference>
<protein>
    <recommendedName>
        <fullName evidence="3 6">Recombination-associated protein RdgC</fullName>
    </recommendedName>
</protein>
<evidence type="ECO:0000313" key="7">
    <source>
        <dbReference type="EMBL" id="EBU3913300.1"/>
    </source>
</evidence>
<dbReference type="HAMAP" id="MF_00194">
    <property type="entry name" value="RdgC"/>
    <property type="match status" value="1"/>
</dbReference>
<dbReference type="InterPro" id="IPR007476">
    <property type="entry name" value="RdgC"/>
</dbReference>
<evidence type="ECO:0000256" key="5">
    <source>
        <dbReference type="ARBA" id="ARBA00023172"/>
    </source>
</evidence>
<evidence type="ECO:0000256" key="2">
    <source>
        <dbReference type="ARBA" id="ARBA00008657"/>
    </source>
</evidence>
<dbReference type="PANTHER" id="PTHR38103">
    <property type="entry name" value="RECOMBINATION-ASSOCIATED PROTEIN RDGC"/>
    <property type="match status" value="1"/>
</dbReference>
<dbReference type="GO" id="GO:0003690">
    <property type="term" value="F:double-stranded DNA binding"/>
    <property type="evidence" value="ECO:0007669"/>
    <property type="project" value="TreeGrafter"/>
</dbReference>
<sequence>MISPFFKNAVIYRLKKGSVIISEDYVQKLADELEKLRFTPCTSCDFSTCGWVPPLGELSDQLYHFANGQLLLTLRKEEKILPKPVIIDELNKRVAKLESEQGRHLKKTEKDSIRDDVIYSLLPRAFTKNNTISIWINIPSSLVLVDTGSASRAEYALALLRKTVGSLLVMPLIMYYPISVTLTEWVKTGSLPTSFLLGEEAELKAFLDGGGTGRFIKQDLVSDEIRTHIEAGKYVTQLSLGWQGRISFKLTENFSIRRIKFSDEPLSQNDDIDQEDAIHRFDTDFVLMTGEMNGLISELIDGLGGEAKVKDES</sequence>
<dbReference type="GO" id="GO:0000018">
    <property type="term" value="P:regulation of DNA recombination"/>
    <property type="evidence" value="ECO:0007669"/>
    <property type="project" value="TreeGrafter"/>
</dbReference>
<dbReference type="GO" id="GO:0005737">
    <property type="term" value="C:cytoplasm"/>
    <property type="evidence" value="ECO:0007669"/>
    <property type="project" value="UniProtKB-UniRule"/>
</dbReference>
<evidence type="ECO:0000256" key="6">
    <source>
        <dbReference type="HAMAP-Rule" id="MF_00194"/>
    </source>
</evidence>
<comment type="function">
    <text evidence="6">May be involved in recombination.</text>
</comment>
<dbReference type="NCBIfam" id="NF001464">
    <property type="entry name" value="PRK00321.1-5"/>
    <property type="match status" value="1"/>
</dbReference>
<dbReference type="GO" id="GO:0006310">
    <property type="term" value="P:DNA recombination"/>
    <property type="evidence" value="ECO:0007669"/>
    <property type="project" value="UniProtKB-UniRule"/>
</dbReference>
<dbReference type="Pfam" id="PF04381">
    <property type="entry name" value="RdgC"/>
    <property type="match status" value="1"/>
</dbReference>
<organism evidence="7">
    <name type="scientific">Salmonella enterica</name>
    <name type="common">Salmonella choleraesuis</name>
    <dbReference type="NCBI Taxonomy" id="28901"/>
    <lineage>
        <taxon>Bacteria</taxon>
        <taxon>Pseudomonadati</taxon>
        <taxon>Pseudomonadota</taxon>
        <taxon>Gammaproteobacteria</taxon>
        <taxon>Enterobacterales</taxon>
        <taxon>Enterobacteriaceae</taxon>
        <taxon>Salmonella</taxon>
    </lineage>
</organism>
<proteinExistence type="inferred from homology"/>
<evidence type="ECO:0000256" key="4">
    <source>
        <dbReference type="ARBA" id="ARBA00022490"/>
    </source>
</evidence>
<dbReference type="PANTHER" id="PTHR38103:SF1">
    <property type="entry name" value="RECOMBINATION-ASSOCIATED PROTEIN RDGC"/>
    <property type="match status" value="1"/>
</dbReference>
<dbReference type="NCBIfam" id="NF001462">
    <property type="entry name" value="PRK00321.1-3"/>
    <property type="match status" value="1"/>
</dbReference>
<keyword evidence="5 6" id="KW-0233">DNA recombination</keyword>
<keyword evidence="4 6" id="KW-0963">Cytoplasm</keyword>
<comment type="similarity">
    <text evidence="2 6">Belongs to the RdgC family.</text>
</comment>
<name>A0A5V4Z6M5_SALER</name>
<evidence type="ECO:0000256" key="1">
    <source>
        <dbReference type="ARBA" id="ARBA00004453"/>
    </source>
</evidence>
<comment type="subcellular location">
    <subcellularLocation>
        <location evidence="1 6">Cytoplasm</location>
        <location evidence="1 6">Nucleoid</location>
    </subcellularLocation>
</comment>
<evidence type="ECO:0000256" key="3">
    <source>
        <dbReference type="ARBA" id="ARBA00022296"/>
    </source>
</evidence>